<reference evidence="1" key="1">
    <citation type="submission" date="2023-07" db="EMBL/GenBank/DDBJ databases">
        <authorList>
            <consortium name="AG Swart"/>
            <person name="Singh M."/>
            <person name="Singh A."/>
            <person name="Seah K."/>
            <person name="Emmerich C."/>
        </authorList>
    </citation>
    <scope>NUCLEOTIDE SEQUENCE</scope>
    <source>
        <strain evidence="1">DP1</strain>
    </source>
</reference>
<sequence length="274" mass="31669">MLAPRDYEKITLNKEKTLFNNANFIMKNTRLMLFIIAEEQVGYDKKLVLSYDNSLLWIRLAMGVTTLPPAHNARLLIETKKLCKSQHEIKFLTSASFPESTILNIENSKCEDPKFTSIFNPMMKICSKQLQNASFSFFTIPGRKFNRLFISCLNSLKIMFSECHIGYKEINIPSTIQSRAQNIVFRNCCNLEKSWLAYETPEVHNILKFITSKPIEKYLKTVKISLNITPNQTKKFHTSHPNISTISITPNSDPIHYLTYPRPETTQILTLTYT</sequence>
<proteinExistence type="predicted"/>
<accession>A0AAD2D336</accession>
<protein>
    <submittedName>
        <fullName evidence="1">Uncharacterized protein</fullName>
    </submittedName>
</protein>
<evidence type="ECO:0000313" key="1">
    <source>
        <dbReference type="EMBL" id="CAI2377843.1"/>
    </source>
</evidence>
<name>A0AAD2D336_EUPCR</name>
<dbReference type="AlphaFoldDB" id="A0AAD2D336"/>
<evidence type="ECO:0000313" key="2">
    <source>
        <dbReference type="Proteomes" id="UP001295684"/>
    </source>
</evidence>
<keyword evidence="2" id="KW-1185">Reference proteome</keyword>
<organism evidence="1 2">
    <name type="scientific">Euplotes crassus</name>
    <dbReference type="NCBI Taxonomy" id="5936"/>
    <lineage>
        <taxon>Eukaryota</taxon>
        <taxon>Sar</taxon>
        <taxon>Alveolata</taxon>
        <taxon>Ciliophora</taxon>
        <taxon>Intramacronucleata</taxon>
        <taxon>Spirotrichea</taxon>
        <taxon>Hypotrichia</taxon>
        <taxon>Euplotida</taxon>
        <taxon>Euplotidae</taxon>
        <taxon>Moneuplotes</taxon>
    </lineage>
</organism>
<dbReference type="EMBL" id="CAMPGE010019516">
    <property type="protein sequence ID" value="CAI2377843.1"/>
    <property type="molecule type" value="Genomic_DNA"/>
</dbReference>
<gene>
    <name evidence="1" type="ORF">ECRASSUSDP1_LOCUS19233</name>
</gene>
<comment type="caution">
    <text evidence="1">The sequence shown here is derived from an EMBL/GenBank/DDBJ whole genome shotgun (WGS) entry which is preliminary data.</text>
</comment>
<dbReference type="Proteomes" id="UP001295684">
    <property type="component" value="Unassembled WGS sequence"/>
</dbReference>